<dbReference type="VEuPathDB" id="FungiDB:AAP_04521"/>
<evidence type="ECO:0000313" key="2">
    <source>
        <dbReference type="EMBL" id="KZZ89036.1"/>
    </source>
</evidence>
<proteinExistence type="predicted"/>
<dbReference type="CDD" id="cd01650">
    <property type="entry name" value="RT_nLTR_like"/>
    <property type="match status" value="1"/>
</dbReference>
<organism evidence="2 3">
    <name type="scientific">Ascosphaera apis ARSEF 7405</name>
    <dbReference type="NCBI Taxonomy" id="392613"/>
    <lineage>
        <taxon>Eukaryota</taxon>
        <taxon>Fungi</taxon>
        <taxon>Dikarya</taxon>
        <taxon>Ascomycota</taxon>
        <taxon>Pezizomycotina</taxon>
        <taxon>Eurotiomycetes</taxon>
        <taxon>Eurotiomycetidae</taxon>
        <taxon>Onygenales</taxon>
        <taxon>Ascosphaeraceae</taxon>
        <taxon>Ascosphaera</taxon>
    </lineage>
</organism>
<dbReference type="SUPFAM" id="SSF56219">
    <property type="entry name" value="DNase I-like"/>
    <property type="match status" value="1"/>
</dbReference>
<feature type="domain" description="Reverse transcriptase" evidence="1">
    <location>
        <begin position="401"/>
        <end position="676"/>
    </location>
</feature>
<dbReference type="Gene3D" id="3.60.10.10">
    <property type="entry name" value="Endonuclease/exonuclease/phosphatase"/>
    <property type="match status" value="1"/>
</dbReference>
<dbReference type="InterPro" id="IPR005135">
    <property type="entry name" value="Endo/exonuclease/phosphatase"/>
</dbReference>
<evidence type="ECO:0000259" key="1">
    <source>
        <dbReference type="PROSITE" id="PS50878"/>
    </source>
</evidence>
<dbReference type="OrthoDB" id="4510570at2759"/>
<dbReference type="PROSITE" id="PS50878">
    <property type="entry name" value="RT_POL"/>
    <property type="match status" value="1"/>
</dbReference>
<sequence>MHATYLAPNCAFYQLYPPSFHSRAILLVNKNFQGTDLEPIYRPDLTALRFTYDHRRYCVISIYNPPSSYTERLSTSALYNLDDLLDADHSTLLLGDLNLHHPDWEPLRTAPSSYMADDLLDLTHTHTLTLITPPGTPTWHARTSSSTIDLAFASPDICQRLLSFGTCPDLDVGSDHIPLCTRIHTASSATPSSIPRPRWKQLDPAIVEDGATHLFIPRHLSSHAAIDQYASYLQTFIHELATLAVPLPKPSQRHHPCTSWWSPEIHAAIRAERRARRHGWDPDDIRALTKHKKKLIRDSSRACWRQAVHQARDSPRGIWGLVKWARTRSYIPPEPPFMPPIRDANNTLQHHFDAKAQALHATFFPPTPAATCTDMDNAIYPTALPAPVLTDDDVHRAISRTASWKAPGPDGIPTGFLKAMGTPLVTALRVVGKAWRPIALLNTLGKISESVTTAALTEIAETHHLLPPQQMGARRTRSTETAIQLLLSQIRTAWQGQAVATVMSMDMSGAFDHVVHARLLHILRTKRIPESIVGWIASFISNRSTSLSFDNRQSSPLPTTTGIPQGSPISPILFLFYNSELVDTCNHFHQRISAIGFVDDVNIIAWGHSARSNNILLKRVHDRCLEWADRHGAKFAPEKYELIHLSRRRVPLDATLRLGTVVIQPSPSVRVLGLHLDSRLNWTAHRQALTRKLSTQCLALHRLTGSTWGLPSRECRRIYIAVIRPAMAYMACAWYQPLSSQRSHLLKYLQTVQNDCLRVVLGAFRATPITTREALAFIPPLDLWLTQQVYQSLCRLQPHRPLLDSACRHIAHCLSFSLPPFPAMLHPAPLSPLWPHSWCPTFPSDTSTWALSKKQCTDITLHLWKTRWNSQTNRSRGSMAVHWPPGPGFLSITQSLNKARSSLLVQLTTGKIGLHGFLHTMKVPDVPTPHCPHCSYHYESPHHITVYCPHYNDRRHRLTDNGPIDFHRLLTTSQGALRLTTWWFSIHRLEQFSLASRLDDMLT</sequence>
<dbReference type="AlphaFoldDB" id="A0A167WM79"/>
<protein>
    <submittedName>
        <fullName evidence="2">Reverse transcriptase</fullName>
    </submittedName>
</protein>
<comment type="caution">
    <text evidence="2">The sequence shown here is derived from an EMBL/GenBank/DDBJ whole genome shotgun (WGS) entry which is preliminary data.</text>
</comment>
<accession>A0A167WM79</accession>
<dbReference type="Pfam" id="PF14529">
    <property type="entry name" value="Exo_endo_phos_2"/>
    <property type="match status" value="1"/>
</dbReference>
<keyword evidence="2" id="KW-0695">RNA-directed DNA polymerase</keyword>
<dbReference type="InterPro" id="IPR036691">
    <property type="entry name" value="Endo/exonu/phosph_ase_sf"/>
</dbReference>
<dbReference type="Proteomes" id="UP000242877">
    <property type="component" value="Unassembled WGS sequence"/>
</dbReference>
<dbReference type="GO" id="GO:0003964">
    <property type="term" value="F:RNA-directed DNA polymerase activity"/>
    <property type="evidence" value="ECO:0007669"/>
    <property type="project" value="UniProtKB-KW"/>
</dbReference>
<dbReference type="EMBL" id="AZGZ01000022">
    <property type="protein sequence ID" value="KZZ89036.1"/>
    <property type="molecule type" value="Genomic_DNA"/>
</dbReference>
<dbReference type="InterPro" id="IPR000477">
    <property type="entry name" value="RT_dom"/>
</dbReference>
<dbReference type="PANTHER" id="PTHR33481">
    <property type="entry name" value="REVERSE TRANSCRIPTASE"/>
    <property type="match status" value="1"/>
</dbReference>
<evidence type="ECO:0000313" key="3">
    <source>
        <dbReference type="Proteomes" id="UP000242877"/>
    </source>
</evidence>
<dbReference type="Pfam" id="PF00078">
    <property type="entry name" value="RVT_1"/>
    <property type="match status" value="1"/>
</dbReference>
<name>A0A167WM79_9EURO</name>
<gene>
    <name evidence="2" type="ORF">AAP_04521</name>
</gene>
<reference evidence="2 3" key="1">
    <citation type="journal article" date="2016" name="Genome Biol. Evol.">
        <title>Divergent and convergent evolution of fungal pathogenicity.</title>
        <authorList>
            <person name="Shang Y."/>
            <person name="Xiao G."/>
            <person name="Zheng P."/>
            <person name="Cen K."/>
            <person name="Zhan S."/>
            <person name="Wang C."/>
        </authorList>
    </citation>
    <scope>NUCLEOTIDE SEQUENCE [LARGE SCALE GENOMIC DNA]</scope>
    <source>
        <strain evidence="2 3">ARSEF 7405</strain>
    </source>
</reference>
<keyword evidence="2" id="KW-0808">Transferase</keyword>
<dbReference type="InterPro" id="IPR043502">
    <property type="entry name" value="DNA/RNA_pol_sf"/>
</dbReference>
<dbReference type="SUPFAM" id="SSF56672">
    <property type="entry name" value="DNA/RNA polymerases"/>
    <property type="match status" value="1"/>
</dbReference>
<keyword evidence="3" id="KW-1185">Reference proteome</keyword>
<dbReference type="PANTHER" id="PTHR33481:SF1">
    <property type="entry name" value="ENDONUCLEASE_EXONUCLEASE_PHOSPHATASE DOMAIN-CONTAINING PROTEIN-RELATED"/>
    <property type="match status" value="1"/>
</dbReference>
<keyword evidence="2" id="KW-0548">Nucleotidyltransferase</keyword>